<dbReference type="AlphaFoldDB" id="A0A937X4K2"/>
<sequence length="209" mass="24176">MKILVGCETELTISKRPFLFCLRVEFFFFAKFGKIQDWWSVRCERPFMPAKNSTVSSTNSCRNLAIQLRPLTTQSGRRRLFPSSVGPHSRHRFARKSGERLHLTLCWPGYLDKPEILEQFAFFPDNPQRFKFATRELTDDDALEVVERFLEIAGTLQELGDTSEDWPARIKWLNTLIGELWQNRGLYPGMPQVMTTLGLEGAIPFWNGA</sequence>
<name>A0A937X4K2_9BACT</name>
<organism evidence="1 2">
    <name type="scientific">Candidatus Tanganyikabacteria bacterium</name>
    <dbReference type="NCBI Taxonomy" id="2961651"/>
    <lineage>
        <taxon>Bacteria</taxon>
        <taxon>Bacillati</taxon>
        <taxon>Candidatus Sericytochromatia</taxon>
        <taxon>Candidatus Tanganyikabacteria</taxon>
    </lineage>
</organism>
<reference evidence="1 2" key="1">
    <citation type="submission" date="2019-03" db="EMBL/GenBank/DDBJ databases">
        <title>Lake Tanganyika Metagenome-Assembled Genomes (MAGs).</title>
        <authorList>
            <person name="Tran P."/>
        </authorList>
    </citation>
    <scope>NUCLEOTIDE SEQUENCE [LARGE SCALE GENOMIC DNA]</scope>
    <source>
        <strain evidence="1">K_DeepCast_65m_m2_236</strain>
    </source>
</reference>
<feature type="non-terminal residue" evidence="1">
    <location>
        <position position="209"/>
    </location>
</feature>
<gene>
    <name evidence="1" type="ORF">FJZ00_03300</name>
</gene>
<dbReference type="Proteomes" id="UP000703893">
    <property type="component" value="Unassembled WGS sequence"/>
</dbReference>
<accession>A0A937X4K2</accession>
<comment type="caution">
    <text evidence="1">The sequence shown here is derived from an EMBL/GenBank/DDBJ whole genome shotgun (WGS) entry which is preliminary data.</text>
</comment>
<protein>
    <submittedName>
        <fullName evidence="1">Uncharacterized protein</fullName>
    </submittedName>
</protein>
<proteinExistence type="predicted"/>
<evidence type="ECO:0000313" key="2">
    <source>
        <dbReference type="Proteomes" id="UP000703893"/>
    </source>
</evidence>
<dbReference type="EMBL" id="VGJX01000135">
    <property type="protein sequence ID" value="MBM3274152.1"/>
    <property type="molecule type" value="Genomic_DNA"/>
</dbReference>
<evidence type="ECO:0000313" key="1">
    <source>
        <dbReference type="EMBL" id="MBM3274152.1"/>
    </source>
</evidence>